<dbReference type="EMBL" id="JAAIUW010000007">
    <property type="protein sequence ID" value="KAF7824933.1"/>
    <property type="molecule type" value="Genomic_DNA"/>
</dbReference>
<evidence type="ECO:0000256" key="3">
    <source>
        <dbReference type="ARBA" id="ARBA00024018"/>
    </source>
</evidence>
<dbReference type="InterPro" id="IPR002938">
    <property type="entry name" value="FAD-bd"/>
</dbReference>
<keyword evidence="2 5" id="KW-0503">Monooxygenase</keyword>
<dbReference type="GO" id="GO:0071949">
    <property type="term" value="F:FAD binding"/>
    <property type="evidence" value="ECO:0007669"/>
    <property type="project" value="InterPro"/>
</dbReference>
<sequence length="245" mass="27020">MERSEDTKIVIVGGGICGLSTALALHRKGIRSLVLEKSEKLRGEGAAIIVQTNGWRALHHLALASSLRSTALRIHRGKFIALNGNEAKEIPFRVCEEFRCLKRIDLMEAMANNLPVGTIRTASHVLSIQFDSVTKYHHLLLSNGTVLQAKVVIGCDGVNSMIGKMIGLKETQHSMISKDSKLVRQSLMESMEGFPQDAMEMIENCELNSLHLTTDLKYRPPLDLLLHKFRKGTLIIAGDAMHATG</sequence>
<dbReference type="InterPro" id="IPR044560">
    <property type="entry name" value="MOase"/>
</dbReference>
<evidence type="ECO:0000256" key="1">
    <source>
        <dbReference type="ARBA" id="ARBA00023002"/>
    </source>
</evidence>
<dbReference type="PANTHER" id="PTHR45934">
    <property type="entry name" value="FAD/NAD(P)-BINDING OXIDOREDUCTASE FAMILY PROTEIN"/>
    <property type="match status" value="1"/>
</dbReference>
<protein>
    <submittedName>
        <fullName evidence="5">Monooxygenase 1-like</fullName>
    </submittedName>
</protein>
<dbReference type="Gene3D" id="3.50.50.60">
    <property type="entry name" value="FAD/NAD(P)-binding domain"/>
    <property type="match status" value="1"/>
</dbReference>
<dbReference type="GO" id="GO:0004497">
    <property type="term" value="F:monooxygenase activity"/>
    <property type="evidence" value="ECO:0007669"/>
    <property type="project" value="UniProtKB-KW"/>
</dbReference>
<keyword evidence="6" id="KW-1185">Reference proteome</keyword>
<name>A0A834TMB5_9FABA</name>
<reference evidence="5" key="1">
    <citation type="submission" date="2020-09" db="EMBL/GenBank/DDBJ databases">
        <title>Genome-Enabled Discovery of Anthraquinone Biosynthesis in Senna tora.</title>
        <authorList>
            <person name="Kang S.-H."/>
            <person name="Pandey R.P."/>
            <person name="Lee C.-M."/>
            <person name="Sim J.-S."/>
            <person name="Jeong J.-T."/>
            <person name="Choi B.-S."/>
            <person name="Jung M."/>
            <person name="Ginzburg D."/>
            <person name="Zhao K."/>
            <person name="Won S.Y."/>
            <person name="Oh T.-J."/>
            <person name="Yu Y."/>
            <person name="Kim N.-H."/>
            <person name="Lee O.R."/>
            <person name="Lee T.-H."/>
            <person name="Bashyal P."/>
            <person name="Kim T.-S."/>
            <person name="Lee W.-H."/>
            <person name="Kawkins C."/>
            <person name="Kim C.-K."/>
            <person name="Kim J.S."/>
            <person name="Ahn B.O."/>
            <person name="Rhee S.Y."/>
            <person name="Sohng J.K."/>
        </authorList>
    </citation>
    <scope>NUCLEOTIDE SEQUENCE</scope>
    <source>
        <tissue evidence="5">Leaf</tissue>
    </source>
</reference>
<dbReference type="Proteomes" id="UP000634136">
    <property type="component" value="Unassembled WGS sequence"/>
</dbReference>
<evidence type="ECO:0000313" key="6">
    <source>
        <dbReference type="Proteomes" id="UP000634136"/>
    </source>
</evidence>
<organism evidence="5 6">
    <name type="scientific">Senna tora</name>
    <dbReference type="NCBI Taxonomy" id="362788"/>
    <lineage>
        <taxon>Eukaryota</taxon>
        <taxon>Viridiplantae</taxon>
        <taxon>Streptophyta</taxon>
        <taxon>Embryophyta</taxon>
        <taxon>Tracheophyta</taxon>
        <taxon>Spermatophyta</taxon>
        <taxon>Magnoliopsida</taxon>
        <taxon>eudicotyledons</taxon>
        <taxon>Gunneridae</taxon>
        <taxon>Pentapetalae</taxon>
        <taxon>rosids</taxon>
        <taxon>fabids</taxon>
        <taxon>Fabales</taxon>
        <taxon>Fabaceae</taxon>
        <taxon>Caesalpinioideae</taxon>
        <taxon>Cassia clade</taxon>
        <taxon>Senna</taxon>
    </lineage>
</organism>
<dbReference type="PANTHER" id="PTHR45934:SF7">
    <property type="entry name" value="FAD_NAD(P)-BINDING OXIDOREDUCTASE FAMILY PROTEIN"/>
    <property type="match status" value="1"/>
</dbReference>
<keyword evidence="1" id="KW-0560">Oxidoreductase</keyword>
<dbReference type="OrthoDB" id="47494at2759"/>
<proteinExistence type="inferred from homology"/>
<dbReference type="AlphaFoldDB" id="A0A834TMB5"/>
<evidence type="ECO:0000313" key="5">
    <source>
        <dbReference type="EMBL" id="KAF7824933.1"/>
    </source>
</evidence>
<dbReference type="Pfam" id="PF01494">
    <property type="entry name" value="FAD_binding_3"/>
    <property type="match status" value="1"/>
</dbReference>
<comment type="caution">
    <text evidence="5">The sequence shown here is derived from an EMBL/GenBank/DDBJ whole genome shotgun (WGS) entry which is preliminary data.</text>
</comment>
<comment type="similarity">
    <text evidence="3">Belongs to the 3-hydroxybenzoate 6-hydroxylase family.</text>
</comment>
<dbReference type="InterPro" id="IPR036188">
    <property type="entry name" value="FAD/NAD-bd_sf"/>
</dbReference>
<accession>A0A834TMB5</accession>
<feature type="domain" description="FAD-binding" evidence="4">
    <location>
        <begin position="6"/>
        <end position="175"/>
    </location>
</feature>
<dbReference type="PRINTS" id="PR00420">
    <property type="entry name" value="RNGMNOXGNASE"/>
</dbReference>
<gene>
    <name evidence="5" type="ORF">G2W53_023077</name>
</gene>
<dbReference type="SUPFAM" id="SSF51905">
    <property type="entry name" value="FAD/NAD(P)-binding domain"/>
    <property type="match status" value="1"/>
</dbReference>
<evidence type="ECO:0000256" key="2">
    <source>
        <dbReference type="ARBA" id="ARBA00023033"/>
    </source>
</evidence>
<evidence type="ECO:0000259" key="4">
    <source>
        <dbReference type="Pfam" id="PF01494"/>
    </source>
</evidence>